<organism evidence="5 6">
    <name type="scientific">Fusarium oxysporum f. sp. rapae</name>
    <dbReference type="NCBI Taxonomy" id="485398"/>
    <lineage>
        <taxon>Eukaryota</taxon>
        <taxon>Fungi</taxon>
        <taxon>Dikarya</taxon>
        <taxon>Ascomycota</taxon>
        <taxon>Pezizomycotina</taxon>
        <taxon>Sordariomycetes</taxon>
        <taxon>Hypocreomycetidae</taxon>
        <taxon>Hypocreales</taxon>
        <taxon>Nectriaceae</taxon>
        <taxon>Fusarium</taxon>
        <taxon>Fusarium oxysporum species complex</taxon>
    </lineage>
</organism>
<feature type="repeat" description="ANK" evidence="3">
    <location>
        <begin position="300"/>
        <end position="332"/>
    </location>
</feature>
<evidence type="ECO:0000313" key="6">
    <source>
        <dbReference type="Proteomes" id="UP000694050"/>
    </source>
</evidence>
<dbReference type="PANTHER" id="PTHR23206:SF7">
    <property type="entry name" value="PROTEIN KINASE DOMAIN-CONTAINING PROTEIN"/>
    <property type="match status" value="1"/>
</dbReference>
<name>A0A8J5PHK3_FUSOX</name>
<sequence>MEPVGLAVGLVGLFSTCMKVMQRIDSYKIAGRDLRQLDAQLNATMHIFERWEAVLLTEYMEELPVEEIPDCVDQDYVESMILELCGSLIEVWHVPSSESIPERICKSEEDFVGEQKVHLSHFSQGIPSPQDLSRRWHITFQREAPFPEAWDNFFDDDQQAKWRFISYAAKECPFVLAIYCDLKDTVTHLIHEGNYDVEDRSFWNLTPLAWACFFYNKDIIQLLLDNGADCNAIFKGGRTLLHRSVEVEEATGILLAHGANLMAVDDQRLTQLCAAALAGNLTATKQLLDKGADISHVAADGATPLSEACGSGHLHIAKFLIEKGADVNQKATNGYTAFNLAVWNNWPSIVELLIDEGAHIKSIHVRGTEISLLTMAAGRGHFEVVKVLIAKGAAPNESLPILVAACHGYYESFANILDLETISRPPEFDYSCYGDIVELLLQSGADVNARDEGGCTPLHGATYNNLNEVMHLILANGADTNAKEFRGRTPLHISANERHLTKTQLLLEYGADVAARDRAGRIPLHYACRTGGTEVVKFLIQTSHETINDSDLWGSTPLSIAARLGHVAIVRALLGTKAVNADTCDIFGRKAVWWAIDQDHDEVTSLLDGKESKDLEADAEETGMPTS</sequence>
<dbReference type="SMART" id="SM00248">
    <property type="entry name" value="ANK"/>
    <property type="match status" value="12"/>
</dbReference>
<feature type="repeat" description="ANK" evidence="3">
    <location>
        <begin position="486"/>
        <end position="518"/>
    </location>
</feature>
<keyword evidence="2 3" id="KW-0040">ANK repeat</keyword>
<dbReference type="Pfam" id="PF00023">
    <property type="entry name" value="Ank"/>
    <property type="match status" value="1"/>
</dbReference>
<dbReference type="InterPro" id="IPR002110">
    <property type="entry name" value="Ankyrin_rpt"/>
</dbReference>
<evidence type="ECO:0000256" key="4">
    <source>
        <dbReference type="SAM" id="MobiDB-lite"/>
    </source>
</evidence>
<evidence type="ECO:0000256" key="1">
    <source>
        <dbReference type="ARBA" id="ARBA00022737"/>
    </source>
</evidence>
<dbReference type="PROSITE" id="PS50297">
    <property type="entry name" value="ANK_REP_REGION"/>
    <property type="match status" value="5"/>
</dbReference>
<feature type="region of interest" description="Disordered" evidence="4">
    <location>
        <begin position="608"/>
        <end position="627"/>
    </location>
</feature>
<keyword evidence="1" id="KW-0677">Repeat</keyword>
<protein>
    <submittedName>
        <fullName evidence="5">Ankyrin repeat domain-containing protein 50</fullName>
    </submittedName>
</protein>
<feature type="repeat" description="ANK" evidence="3">
    <location>
        <begin position="333"/>
        <end position="365"/>
    </location>
</feature>
<accession>A0A8J5PHK3</accession>
<comment type="caution">
    <text evidence="5">The sequence shown here is derived from an EMBL/GenBank/DDBJ whole genome shotgun (WGS) entry which is preliminary data.</text>
</comment>
<proteinExistence type="predicted"/>
<dbReference type="EMBL" id="JAELUQ010000002">
    <property type="protein sequence ID" value="KAG7419310.1"/>
    <property type="molecule type" value="Genomic_DNA"/>
</dbReference>
<dbReference type="Pfam" id="PF12796">
    <property type="entry name" value="Ank_2"/>
    <property type="match status" value="3"/>
</dbReference>
<dbReference type="AlphaFoldDB" id="A0A8J5PHK3"/>
<dbReference type="PANTHER" id="PTHR23206">
    <property type="entry name" value="MASK PROTEIN"/>
    <property type="match status" value="1"/>
</dbReference>
<gene>
    <name evidence="5" type="ORF">Forpe1208_v002077</name>
</gene>
<evidence type="ECO:0000313" key="5">
    <source>
        <dbReference type="EMBL" id="KAG7419310.1"/>
    </source>
</evidence>
<feature type="repeat" description="ANK" evidence="3">
    <location>
        <begin position="453"/>
        <end position="485"/>
    </location>
</feature>
<reference evidence="5" key="1">
    <citation type="submission" date="2021-04" db="EMBL/GenBank/DDBJ databases">
        <title>First draft genome resource for Brassicaceae pathogens Fusarium oxysporum f. sp. raphani and Fusarium oxysporum f. sp. rapae.</title>
        <authorList>
            <person name="Asai S."/>
        </authorList>
    </citation>
    <scope>NUCLEOTIDE SEQUENCE</scope>
    <source>
        <strain evidence="5">Tf1208</strain>
    </source>
</reference>
<evidence type="ECO:0000256" key="3">
    <source>
        <dbReference type="PROSITE-ProRule" id="PRU00023"/>
    </source>
</evidence>
<dbReference type="PROSITE" id="PS50088">
    <property type="entry name" value="ANK_REPEAT"/>
    <property type="match status" value="6"/>
</dbReference>
<feature type="repeat" description="ANK" evidence="3">
    <location>
        <begin position="519"/>
        <end position="541"/>
    </location>
</feature>
<dbReference type="Pfam" id="PF13637">
    <property type="entry name" value="Ank_4"/>
    <property type="match status" value="1"/>
</dbReference>
<feature type="repeat" description="ANK" evidence="3">
    <location>
        <begin position="435"/>
        <end position="452"/>
    </location>
</feature>
<dbReference type="InterPro" id="IPR051631">
    <property type="entry name" value="Ankyrin-KH/SAM_domain"/>
</dbReference>
<evidence type="ECO:0000256" key="2">
    <source>
        <dbReference type="ARBA" id="ARBA00023043"/>
    </source>
</evidence>
<dbReference type="Proteomes" id="UP000694050">
    <property type="component" value="Unassembled WGS sequence"/>
</dbReference>